<dbReference type="STRING" id="1336337.A0A3N4JSV4"/>
<dbReference type="OrthoDB" id="687730at2759"/>
<keyword evidence="3" id="KW-0812">Transmembrane</keyword>
<feature type="region of interest" description="Disordered" evidence="2">
    <location>
        <begin position="435"/>
        <end position="463"/>
    </location>
</feature>
<keyword evidence="3" id="KW-0472">Membrane</keyword>
<feature type="region of interest" description="Disordered" evidence="2">
    <location>
        <begin position="42"/>
        <end position="124"/>
    </location>
</feature>
<dbReference type="InterPro" id="IPR000253">
    <property type="entry name" value="FHA_dom"/>
</dbReference>
<name>A0A3N4JSV4_9PEZI</name>
<evidence type="ECO:0000313" key="6">
    <source>
        <dbReference type="Proteomes" id="UP000276215"/>
    </source>
</evidence>
<evidence type="ECO:0000256" key="3">
    <source>
        <dbReference type="SAM" id="Phobius"/>
    </source>
</evidence>
<dbReference type="CDD" id="cd22679">
    <property type="entry name" value="FHA_SLMAP"/>
    <property type="match status" value="1"/>
</dbReference>
<feature type="coiled-coil region" evidence="1">
    <location>
        <begin position="465"/>
        <end position="513"/>
    </location>
</feature>
<feature type="compositionally biased region" description="Low complexity" evidence="2">
    <location>
        <begin position="100"/>
        <end position="109"/>
    </location>
</feature>
<evidence type="ECO:0000313" key="5">
    <source>
        <dbReference type="EMBL" id="RPB01433.1"/>
    </source>
</evidence>
<feature type="compositionally biased region" description="Basic and acidic residues" evidence="2">
    <location>
        <begin position="451"/>
        <end position="460"/>
    </location>
</feature>
<dbReference type="PANTHER" id="PTHR15715:SF37">
    <property type="entry name" value="LD47843P"/>
    <property type="match status" value="1"/>
</dbReference>
<feature type="domain" description="FHA" evidence="4">
    <location>
        <begin position="173"/>
        <end position="231"/>
    </location>
</feature>
<dbReference type="SUPFAM" id="SSF49879">
    <property type="entry name" value="SMAD/FHA domain"/>
    <property type="match status" value="1"/>
</dbReference>
<dbReference type="PROSITE" id="PS50006">
    <property type="entry name" value="FHA_DOMAIN"/>
    <property type="match status" value="1"/>
</dbReference>
<accession>A0A3N4JSV4</accession>
<dbReference type="Pfam" id="PF00498">
    <property type="entry name" value="FHA"/>
    <property type="match status" value="1"/>
</dbReference>
<proteinExistence type="predicted"/>
<feature type="compositionally biased region" description="Polar residues" evidence="2">
    <location>
        <begin position="439"/>
        <end position="450"/>
    </location>
</feature>
<keyword evidence="6" id="KW-1185">Reference proteome</keyword>
<dbReference type="PANTHER" id="PTHR15715">
    <property type="entry name" value="CENTROSOMAL PROTEIN OF 170 KDA"/>
    <property type="match status" value="1"/>
</dbReference>
<feature type="compositionally biased region" description="Low complexity" evidence="2">
    <location>
        <begin position="308"/>
        <end position="328"/>
    </location>
</feature>
<keyword evidence="1" id="KW-0175">Coiled coil</keyword>
<feature type="coiled-coil region" evidence="1">
    <location>
        <begin position="583"/>
        <end position="631"/>
    </location>
</feature>
<feature type="compositionally biased region" description="Polar residues" evidence="2">
    <location>
        <begin position="112"/>
        <end position="122"/>
    </location>
</feature>
<dbReference type="Gene3D" id="2.60.200.20">
    <property type="match status" value="1"/>
</dbReference>
<feature type="region of interest" description="Disordered" evidence="2">
    <location>
        <begin position="1"/>
        <end position="28"/>
    </location>
</feature>
<dbReference type="InterPro" id="IPR008984">
    <property type="entry name" value="SMAD_FHA_dom_sf"/>
</dbReference>
<dbReference type="SMART" id="SM00240">
    <property type="entry name" value="FHA"/>
    <property type="match status" value="1"/>
</dbReference>
<dbReference type="EMBL" id="ML120373">
    <property type="protein sequence ID" value="RPB01433.1"/>
    <property type="molecule type" value="Genomic_DNA"/>
</dbReference>
<gene>
    <name evidence="5" type="ORF">L873DRAFT_1676296</name>
</gene>
<dbReference type="AlphaFoldDB" id="A0A3N4JSV4"/>
<organism evidence="5 6">
    <name type="scientific">Choiromyces venosus 120613-1</name>
    <dbReference type="NCBI Taxonomy" id="1336337"/>
    <lineage>
        <taxon>Eukaryota</taxon>
        <taxon>Fungi</taxon>
        <taxon>Dikarya</taxon>
        <taxon>Ascomycota</taxon>
        <taxon>Pezizomycotina</taxon>
        <taxon>Pezizomycetes</taxon>
        <taxon>Pezizales</taxon>
        <taxon>Tuberaceae</taxon>
        <taxon>Choiromyces</taxon>
    </lineage>
</organism>
<feature type="compositionally biased region" description="Low complexity" evidence="2">
    <location>
        <begin position="43"/>
        <end position="60"/>
    </location>
</feature>
<evidence type="ECO:0000256" key="2">
    <source>
        <dbReference type="SAM" id="MobiDB-lite"/>
    </source>
</evidence>
<dbReference type="Proteomes" id="UP000276215">
    <property type="component" value="Unassembled WGS sequence"/>
</dbReference>
<evidence type="ECO:0000259" key="4">
    <source>
        <dbReference type="PROSITE" id="PS50006"/>
    </source>
</evidence>
<protein>
    <recommendedName>
        <fullName evidence="4">FHA domain-containing protein</fullName>
    </recommendedName>
</protein>
<reference evidence="5 6" key="1">
    <citation type="journal article" date="2018" name="Nat. Ecol. Evol.">
        <title>Pezizomycetes genomes reveal the molecular basis of ectomycorrhizal truffle lifestyle.</title>
        <authorList>
            <person name="Murat C."/>
            <person name="Payen T."/>
            <person name="Noel B."/>
            <person name="Kuo A."/>
            <person name="Morin E."/>
            <person name="Chen J."/>
            <person name="Kohler A."/>
            <person name="Krizsan K."/>
            <person name="Balestrini R."/>
            <person name="Da Silva C."/>
            <person name="Montanini B."/>
            <person name="Hainaut M."/>
            <person name="Levati E."/>
            <person name="Barry K.W."/>
            <person name="Belfiori B."/>
            <person name="Cichocki N."/>
            <person name="Clum A."/>
            <person name="Dockter R.B."/>
            <person name="Fauchery L."/>
            <person name="Guy J."/>
            <person name="Iotti M."/>
            <person name="Le Tacon F."/>
            <person name="Lindquist E.A."/>
            <person name="Lipzen A."/>
            <person name="Malagnac F."/>
            <person name="Mello A."/>
            <person name="Molinier V."/>
            <person name="Miyauchi S."/>
            <person name="Poulain J."/>
            <person name="Riccioni C."/>
            <person name="Rubini A."/>
            <person name="Sitrit Y."/>
            <person name="Splivallo R."/>
            <person name="Traeger S."/>
            <person name="Wang M."/>
            <person name="Zifcakova L."/>
            <person name="Wipf D."/>
            <person name="Zambonelli A."/>
            <person name="Paolocci F."/>
            <person name="Nowrousian M."/>
            <person name="Ottonello S."/>
            <person name="Baldrian P."/>
            <person name="Spatafora J.W."/>
            <person name="Henrissat B."/>
            <person name="Nagy L.G."/>
            <person name="Aury J.M."/>
            <person name="Wincker P."/>
            <person name="Grigoriev I.V."/>
            <person name="Bonfante P."/>
            <person name="Martin F.M."/>
        </authorList>
    </citation>
    <scope>NUCLEOTIDE SEQUENCE [LARGE SCALE GENOMIC DNA]</scope>
    <source>
        <strain evidence="5 6">120613-1</strain>
    </source>
</reference>
<keyword evidence="3" id="KW-1133">Transmembrane helix</keyword>
<evidence type="ECO:0000256" key="1">
    <source>
        <dbReference type="SAM" id="Coils"/>
    </source>
</evidence>
<dbReference type="GO" id="GO:0005737">
    <property type="term" value="C:cytoplasm"/>
    <property type="evidence" value="ECO:0007669"/>
    <property type="project" value="TreeGrafter"/>
</dbReference>
<feature type="region of interest" description="Disordered" evidence="2">
    <location>
        <begin position="308"/>
        <end position="337"/>
    </location>
</feature>
<dbReference type="InterPro" id="IPR051176">
    <property type="entry name" value="Cent_Immune-Sig_Mod"/>
</dbReference>
<sequence length="752" mass="82057">MTAVAQPPNFHSVPRPWNGSGHSNHNSMTADDFARIIIKGQRSSSVSSVSSSTSNTSNSSEASNGTWGNSVNGKKKGVGRAATRGANATWATKSDIMRVPGGSSQPQGGSLTGSNSSINGNHQAMPILPSQHLMSGQTQQNGASLPPSYLMLLPLNGTFDRKFIPLPYYPDTLRIGRQTNAKTVPTQNNGYFDSKVLSRQHAEIWAEKSNGRVWIRDIKSSNGTFVNGQRLSQENRDSEPHELRAEDVLELGIDIVGEDNKTIIHHKVAARVEHAGLQTPNVGNFDLNFADIDPMNSVSMMNSQNNSVPLQNTSIRGRSGSQGSRSSIMNGGPVNHRQPQMMIAPVTMEMVVKKLNYELQAAKQQSQDLQRTSDVFDSLLSSRPVVAASGHIAPSANPAPTEPLPAPPVPVHTGQAQNQVSASSLIPLSTHIQEHLKGQQISDNSRNTPKLRSEKTEKQEPPQQLHGLVDALEEARRELQAKTVRVKELEETLKKERSAREVAEVRAAQLENASRSVRGTSRERGFKEFDAEKIRADEAIGLADEVQELRNEKLLDGQPEASDEEDKDTYDDDTVSVKVDPSAQAAAEAAERLQRRVEQMMAELQSAKEEIERYKRQAEVAENEGVKSKKTLSEMVEMIRKDEQARRLLHEKEAASQTDSVAVKNTGIQVSSENMEEAGDDFHLNNTIKPTGGKVAALNGSKSSGQMVSKRSKETTLAISKRDAAPYASIIGVMLIGVGLMAVLNRWHKAES</sequence>
<feature type="transmembrane region" description="Helical" evidence="3">
    <location>
        <begin position="724"/>
        <end position="744"/>
    </location>
</feature>